<evidence type="ECO:0000256" key="2">
    <source>
        <dbReference type="ARBA" id="ARBA00022679"/>
    </source>
</evidence>
<dbReference type="InterPro" id="IPR001296">
    <property type="entry name" value="Glyco_trans_1"/>
</dbReference>
<dbReference type="InterPro" id="IPR050194">
    <property type="entry name" value="Glycosyltransferase_grp1"/>
</dbReference>
<reference evidence="5" key="1">
    <citation type="journal article" date="2014" name="Int. J. Syst. Evol. Microbiol.">
        <title>Complete genome sequence of Corynebacterium casei LMG S-19264T (=DSM 44701T), isolated from a smear-ripened cheese.</title>
        <authorList>
            <consortium name="US DOE Joint Genome Institute (JGI-PGF)"/>
            <person name="Walter F."/>
            <person name="Albersmeier A."/>
            <person name="Kalinowski J."/>
            <person name="Ruckert C."/>
        </authorList>
    </citation>
    <scope>NUCLEOTIDE SEQUENCE</scope>
    <source>
        <strain evidence="5">CGMCC 1.14988</strain>
    </source>
</reference>
<keyword evidence="1" id="KW-0328">Glycosyltransferase</keyword>
<dbReference type="RefSeq" id="WP_130649165.1">
    <property type="nucleotide sequence ID" value="NZ_BMHA01000007.1"/>
</dbReference>
<gene>
    <name evidence="5" type="ORF">GCM10011354_21770</name>
</gene>
<dbReference type="AlphaFoldDB" id="A0A8J3EY20"/>
<keyword evidence="6" id="KW-1185">Reference proteome</keyword>
<dbReference type="OrthoDB" id="9801573at2"/>
<dbReference type="Pfam" id="PF13439">
    <property type="entry name" value="Glyco_transf_4"/>
    <property type="match status" value="1"/>
</dbReference>
<evidence type="ECO:0000256" key="1">
    <source>
        <dbReference type="ARBA" id="ARBA00022676"/>
    </source>
</evidence>
<keyword evidence="2 5" id="KW-0808">Transferase</keyword>
<name>A0A8J3EY20_9ACTN</name>
<evidence type="ECO:0000259" key="3">
    <source>
        <dbReference type="Pfam" id="PF00534"/>
    </source>
</evidence>
<organism evidence="5 6">
    <name type="scientific">Egicoccus halophilus</name>
    <dbReference type="NCBI Taxonomy" id="1670830"/>
    <lineage>
        <taxon>Bacteria</taxon>
        <taxon>Bacillati</taxon>
        <taxon>Actinomycetota</taxon>
        <taxon>Nitriliruptoria</taxon>
        <taxon>Egicoccales</taxon>
        <taxon>Egicoccaceae</taxon>
        <taxon>Egicoccus</taxon>
    </lineage>
</organism>
<reference evidence="5" key="2">
    <citation type="submission" date="2020-09" db="EMBL/GenBank/DDBJ databases">
        <authorList>
            <person name="Sun Q."/>
            <person name="Zhou Y."/>
        </authorList>
    </citation>
    <scope>NUCLEOTIDE SEQUENCE</scope>
    <source>
        <strain evidence="5">CGMCC 1.14988</strain>
    </source>
</reference>
<dbReference type="GO" id="GO:1901137">
    <property type="term" value="P:carbohydrate derivative biosynthetic process"/>
    <property type="evidence" value="ECO:0007669"/>
    <property type="project" value="UniProtKB-ARBA"/>
</dbReference>
<dbReference type="InterPro" id="IPR028098">
    <property type="entry name" value="Glyco_trans_4-like_N"/>
</dbReference>
<dbReference type="Proteomes" id="UP000650511">
    <property type="component" value="Unassembled WGS sequence"/>
</dbReference>
<accession>A0A8J3EY20</accession>
<dbReference type="GO" id="GO:0016757">
    <property type="term" value="F:glycosyltransferase activity"/>
    <property type="evidence" value="ECO:0007669"/>
    <property type="project" value="UniProtKB-KW"/>
</dbReference>
<evidence type="ECO:0000259" key="4">
    <source>
        <dbReference type="Pfam" id="PF13439"/>
    </source>
</evidence>
<feature type="domain" description="Glycosyltransferase subfamily 4-like N-terminal" evidence="4">
    <location>
        <begin position="16"/>
        <end position="186"/>
    </location>
</feature>
<dbReference type="EMBL" id="BMHA01000007">
    <property type="protein sequence ID" value="GGI06973.1"/>
    <property type="molecule type" value="Genomic_DNA"/>
</dbReference>
<evidence type="ECO:0000313" key="5">
    <source>
        <dbReference type="EMBL" id="GGI06973.1"/>
    </source>
</evidence>
<evidence type="ECO:0000313" key="6">
    <source>
        <dbReference type="Proteomes" id="UP000650511"/>
    </source>
</evidence>
<dbReference type="Gene3D" id="3.40.50.2000">
    <property type="entry name" value="Glycogen Phosphorylase B"/>
    <property type="match status" value="2"/>
</dbReference>
<dbReference type="SUPFAM" id="SSF53756">
    <property type="entry name" value="UDP-Glycosyltransferase/glycogen phosphorylase"/>
    <property type="match status" value="1"/>
</dbReference>
<sequence length="368" mass="40696">MAPSVALAHDYLTQRGGAERVALELTRAFPGAPMYTSLYVPEATFPGFADVDVRPSWLNQVRPLRQRHRLALPFYAPAVGSLRPREDVLFVSSSGWAHLVPTEGRKIVYCHNPPRWLYQSDEYLAGHRLARAGLEATLWPRLRRLDRRSAAEADVYLANSHNVARRIRQRYRREVHAVIHPPVSADLLAASPSDVGLPRAVREAEPFVLVVSRLLPYKNVEFVLAAAEATPERTFVVVGDGPLRELMVRRAPANVRWLRSVTDAQLAWLYAAAGCLLAASFEDLGLTPPEAASFGTPTLALRAGGYLETVVEGASGWFFDALDVREMQAGLRELDRLALPADDVRRHAEPFAPATFRTAVTDLLAAVV</sequence>
<comment type="caution">
    <text evidence="5">The sequence shown here is derived from an EMBL/GenBank/DDBJ whole genome shotgun (WGS) entry which is preliminary data.</text>
</comment>
<proteinExistence type="predicted"/>
<feature type="domain" description="Glycosyl transferase family 1" evidence="3">
    <location>
        <begin position="202"/>
        <end position="334"/>
    </location>
</feature>
<protein>
    <submittedName>
        <fullName evidence="5">Glycosyl transferase</fullName>
    </submittedName>
</protein>
<dbReference type="PANTHER" id="PTHR45947:SF3">
    <property type="entry name" value="SULFOQUINOVOSYL TRANSFERASE SQD2"/>
    <property type="match status" value="1"/>
</dbReference>
<dbReference type="Pfam" id="PF00534">
    <property type="entry name" value="Glycos_transf_1"/>
    <property type="match status" value="1"/>
</dbReference>
<dbReference type="PANTHER" id="PTHR45947">
    <property type="entry name" value="SULFOQUINOVOSYL TRANSFERASE SQD2"/>
    <property type="match status" value="1"/>
</dbReference>